<dbReference type="InterPro" id="IPR036849">
    <property type="entry name" value="Enolase-like_C_sf"/>
</dbReference>
<evidence type="ECO:0000256" key="1">
    <source>
        <dbReference type="ARBA" id="ARBA00022723"/>
    </source>
</evidence>
<evidence type="ECO:0000313" key="3">
    <source>
        <dbReference type="EMBL" id="GEP42555.1"/>
    </source>
</evidence>
<dbReference type="Proteomes" id="UP000321577">
    <property type="component" value="Unassembled WGS sequence"/>
</dbReference>
<keyword evidence="1" id="KW-0479">Metal-binding</keyword>
<dbReference type="Pfam" id="PF13378">
    <property type="entry name" value="MR_MLE_C"/>
    <property type="match status" value="1"/>
</dbReference>
<proteinExistence type="predicted"/>
<dbReference type="PANTHER" id="PTHR48073">
    <property type="entry name" value="O-SUCCINYLBENZOATE SYNTHASE-RELATED"/>
    <property type="match status" value="1"/>
</dbReference>
<dbReference type="PANTHER" id="PTHR48073:SF2">
    <property type="entry name" value="O-SUCCINYLBENZOATE SYNTHASE"/>
    <property type="match status" value="1"/>
</dbReference>
<name>A0A512M755_9BACT</name>
<evidence type="ECO:0000313" key="4">
    <source>
        <dbReference type="Proteomes" id="UP000321577"/>
    </source>
</evidence>
<dbReference type="InterPro" id="IPR029065">
    <property type="entry name" value="Enolase_C-like"/>
</dbReference>
<organism evidence="3 4">
    <name type="scientific">Brevifollis gellanilyticus</name>
    <dbReference type="NCBI Taxonomy" id="748831"/>
    <lineage>
        <taxon>Bacteria</taxon>
        <taxon>Pseudomonadati</taxon>
        <taxon>Verrucomicrobiota</taxon>
        <taxon>Verrucomicrobiia</taxon>
        <taxon>Verrucomicrobiales</taxon>
        <taxon>Verrucomicrobiaceae</taxon>
    </lineage>
</organism>
<evidence type="ECO:0000259" key="2">
    <source>
        <dbReference type="SMART" id="SM00922"/>
    </source>
</evidence>
<dbReference type="Gene3D" id="3.30.390.10">
    <property type="entry name" value="Enolase-like, N-terminal domain"/>
    <property type="match status" value="1"/>
</dbReference>
<dbReference type="GO" id="GO:0003824">
    <property type="term" value="F:catalytic activity"/>
    <property type="evidence" value="ECO:0007669"/>
    <property type="project" value="UniProtKB-ARBA"/>
</dbReference>
<dbReference type="InterPro" id="IPR013342">
    <property type="entry name" value="Mandelate_racemase_C"/>
</dbReference>
<dbReference type="GO" id="GO:0046872">
    <property type="term" value="F:metal ion binding"/>
    <property type="evidence" value="ECO:0007669"/>
    <property type="project" value="UniProtKB-KW"/>
</dbReference>
<feature type="domain" description="Mandelate racemase/muconate lactonizing enzyme C-terminal" evidence="2">
    <location>
        <begin position="86"/>
        <end position="185"/>
    </location>
</feature>
<gene>
    <name evidence="3" type="ORF">BGE01nite_18460</name>
</gene>
<comment type="caution">
    <text evidence="3">The sequence shown here is derived from an EMBL/GenBank/DDBJ whole genome shotgun (WGS) entry which is preliminary data.</text>
</comment>
<keyword evidence="4" id="KW-1185">Reference proteome</keyword>
<accession>A0A512M755</accession>
<dbReference type="AlphaFoldDB" id="A0A512M755"/>
<dbReference type="EMBL" id="BKAG01000010">
    <property type="protein sequence ID" value="GEP42555.1"/>
    <property type="molecule type" value="Genomic_DNA"/>
</dbReference>
<dbReference type="InterPro" id="IPR029017">
    <property type="entry name" value="Enolase-like_N"/>
</dbReference>
<dbReference type="SUPFAM" id="SSF51604">
    <property type="entry name" value="Enolase C-terminal domain-like"/>
    <property type="match status" value="1"/>
</dbReference>
<dbReference type="SMART" id="SM00922">
    <property type="entry name" value="MR_MLE"/>
    <property type="match status" value="1"/>
</dbReference>
<dbReference type="Gene3D" id="3.20.20.120">
    <property type="entry name" value="Enolase-like C-terminal domain"/>
    <property type="match status" value="1"/>
</dbReference>
<reference evidence="3 4" key="1">
    <citation type="submission" date="2019-07" db="EMBL/GenBank/DDBJ databases">
        <title>Whole genome shotgun sequence of Brevifollis gellanilyticus NBRC 108608.</title>
        <authorList>
            <person name="Hosoyama A."/>
            <person name="Uohara A."/>
            <person name="Ohji S."/>
            <person name="Ichikawa N."/>
        </authorList>
    </citation>
    <scope>NUCLEOTIDE SEQUENCE [LARGE SCALE GENOMIC DNA]</scope>
    <source>
        <strain evidence="3 4">NBRC 108608</strain>
    </source>
</reference>
<sequence length="303" mass="33045">MKEGDSISEAPFVPYYHEDIESTLEWLRQPQGKPPTRAAALALDLLKCDQDCRARGAGLSSLVPDHLPKKSGPIPACRSFSIPTDFSDFAKLVAETAHQFLILKLKLGSGDLEHDRQIVTTARNSAPGATIIADVNGGWTVQETQQMLPHLVDQRLILLEQPFHHDHGIEPWKELHRLRTRNPAVSIIRIYADESAQTADDVPKLAPYVDGLNVKLLKCGTFGGAVRMIEAIRKQGLGVLLGCMIESSLGITAAAHLARWADLADLDGHLYLADDDFAGVTFDADGFLQMHEGPGIGAVPIPR</sequence>
<protein>
    <recommendedName>
        <fullName evidence="2">Mandelate racemase/muconate lactonizing enzyme C-terminal domain-containing protein</fullName>
    </recommendedName>
</protein>